<name>A0ABU8UB45_9ACTN</name>
<protein>
    <submittedName>
        <fullName evidence="2">DUF6507 family protein</fullName>
    </submittedName>
</protein>
<dbReference type="Pfam" id="PF20117">
    <property type="entry name" value="DUF6507"/>
    <property type="match status" value="1"/>
</dbReference>
<dbReference type="InterPro" id="IPR045436">
    <property type="entry name" value="DUF6507"/>
</dbReference>
<organism evidence="2 3">
    <name type="scientific">Streptomyces caledonius</name>
    <dbReference type="NCBI Taxonomy" id="3134107"/>
    <lineage>
        <taxon>Bacteria</taxon>
        <taxon>Bacillati</taxon>
        <taxon>Actinomycetota</taxon>
        <taxon>Actinomycetes</taxon>
        <taxon>Kitasatosporales</taxon>
        <taxon>Streptomycetaceae</taxon>
        <taxon>Streptomyces</taxon>
    </lineage>
</organism>
<reference evidence="2 3" key="1">
    <citation type="submission" date="2024-03" db="EMBL/GenBank/DDBJ databases">
        <title>Novel Streptomyces species of biotechnological and ecological value are a feature of Machair soil.</title>
        <authorList>
            <person name="Prole J.R."/>
            <person name="Goodfellow M."/>
            <person name="Allenby N."/>
            <person name="Ward A.C."/>
        </authorList>
    </citation>
    <scope>NUCLEOTIDE SEQUENCE [LARGE SCALE GENOMIC DNA]</scope>
    <source>
        <strain evidence="2 3">MS1.HAVA.3</strain>
    </source>
</reference>
<comment type="caution">
    <text evidence="2">The sequence shown here is derived from an EMBL/GenBank/DDBJ whole genome shotgun (WGS) entry which is preliminary data.</text>
</comment>
<feature type="compositionally biased region" description="Basic and acidic residues" evidence="1">
    <location>
        <begin position="174"/>
        <end position="193"/>
    </location>
</feature>
<dbReference type="EMBL" id="JBBKAM010000002">
    <property type="protein sequence ID" value="MEJ8645116.1"/>
    <property type="molecule type" value="Genomic_DNA"/>
</dbReference>
<evidence type="ECO:0000256" key="1">
    <source>
        <dbReference type="SAM" id="MobiDB-lite"/>
    </source>
</evidence>
<evidence type="ECO:0000313" key="2">
    <source>
        <dbReference type="EMBL" id="MEJ8645116.1"/>
    </source>
</evidence>
<dbReference type="Proteomes" id="UP001382904">
    <property type="component" value="Unassembled WGS sequence"/>
</dbReference>
<gene>
    <name evidence="2" type="ORF">WKI68_35730</name>
</gene>
<evidence type="ECO:0000313" key="3">
    <source>
        <dbReference type="Proteomes" id="UP001382904"/>
    </source>
</evidence>
<sequence length="193" mass="20848">MKNGEGPFRALSQLRDRDGQQDGMTLIHFADSNAWLIEMDHLCGWAAVPSTGVGALERSVVRNGDNVSTWDIKPAGVQGVLNKTAEAGSKFEEEFTSYSDGVVGAATWAGTMVLGGTELPKEGAFGPVAQALLEFQQRTENDLKFLPVRTGKSITGARLATEEYVKGDLQMAKNKQEEYSKAPTAEELKGPKK</sequence>
<proteinExistence type="predicted"/>
<accession>A0ABU8UB45</accession>
<keyword evidence="3" id="KW-1185">Reference proteome</keyword>
<feature type="region of interest" description="Disordered" evidence="1">
    <location>
        <begin position="170"/>
        <end position="193"/>
    </location>
</feature>